<dbReference type="InterPro" id="IPR026822">
    <property type="entry name" value="Spp2/MOS2_G-patch"/>
</dbReference>
<feature type="compositionally biased region" description="Low complexity" evidence="3">
    <location>
        <begin position="291"/>
        <end position="300"/>
    </location>
</feature>
<dbReference type="PANTHER" id="PTHR15818:SF2">
    <property type="entry name" value="G-PATCH DOMAIN AND KOW MOTIFS-CONTAINING PROTEIN"/>
    <property type="match status" value="1"/>
</dbReference>
<dbReference type="Pfam" id="PF12656">
    <property type="entry name" value="G-patch_2"/>
    <property type="match status" value="1"/>
</dbReference>
<feature type="compositionally biased region" description="Basic residues" evidence="3">
    <location>
        <begin position="378"/>
        <end position="396"/>
    </location>
</feature>
<dbReference type="GO" id="GO:0003676">
    <property type="term" value="F:nucleic acid binding"/>
    <property type="evidence" value="ECO:0007669"/>
    <property type="project" value="InterPro"/>
</dbReference>
<evidence type="ECO:0000313" key="5">
    <source>
        <dbReference type="EMBL" id="CAH0392228.1"/>
    </source>
</evidence>
<dbReference type="KEGG" id="btab:109036472"/>
<evidence type="ECO:0000256" key="1">
    <source>
        <dbReference type="ARBA" id="ARBA00004123"/>
    </source>
</evidence>
<evidence type="ECO:0000313" key="6">
    <source>
        <dbReference type="Proteomes" id="UP001152759"/>
    </source>
</evidence>
<reference evidence="5" key="1">
    <citation type="submission" date="2021-12" db="EMBL/GenBank/DDBJ databases">
        <authorList>
            <person name="King R."/>
        </authorList>
    </citation>
    <scope>NUCLEOTIDE SEQUENCE</scope>
</reference>
<dbReference type="InterPro" id="IPR041993">
    <property type="entry name" value="GPKOW_KOW1"/>
</dbReference>
<feature type="region of interest" description="Disordered" evidence="3">
    <location>
        <begin position="54"/>
        <end position="89"/>
    </location>
</feature>
<feature type="domain" description="G-patch" evidence="4">
    <location>
        <begin position="141"/>
        <end position="186"/>
    </location>
</feature>
<dbReference type="AlphaFoldDB" id="A0A9P0AIV5"/>
<keyword evidence="2" id="KW-0539">Nucleus</keyword>
<feature type="compositionally biased region" description="Polar residues" evidence="3">
    <location>
        <begin position="75"/>
        <end position="84"/>
    </location>
</feature>
<feature type="region of interest" description="Disordered" evidence="3">
    <location>
        <begin position="111"/>
        <end position="133"/>
    </location>
</feature>
<dbReference type="Proteomes" id="UP001152759">
    <property type="component" value="Chromosome 6"/>
</dbReference>
<dbReference type="CDD" id="cd13152">
    <property type="entry name" value="KOW_GPKOW_A"/>
    <property type="match status" value="1"/>
</dbReference>
<protein>
    <recommendedName>
        <fullName evidence="4">G-patch domain-containing protein</fullName>
    </recommendedName>
</protein>
<dbReference type="InterPro" id="IPR000467">
    <property type="entry name" value="G_patch_dom"/>
</dbReference>
<name>A0A9P0AIV5_BEMTA</name>
<dbReference type="GO" id="GO:0000398">
    <property type="term" value="P:mRNA splicing, via spliceosome"/>
    <property type="evidence" value="ECO:0007669"/>
    <property type="project" value="InterPro"/>
</dbReference>
<dbReference type="GO" id="GO:0005681">
    <property type="term" value="C:spliceosomal complex"/>
    <property type="evidence" value="ECO:0007669"/>
    <property type="project" value="TreeGrafter"/>
</dbReference>
<dbReference type="SMART" id="SM00443">
    <property type="entry name" value="G_patch"/>
    <property type="match status" value="1"/>
</dbReference>
<dbReference type="EMBL" id="OU963867">
    <property type="protein sequence ID" value="CAH0392228.1"/>
    <property type="molecule type" value="Genomic_DNA"/>
</dbReference>
<keyword evidence="6" id="KW-1185">Reference proteome</keyword>
<dbReference type="PROSITE" id="PS50174">
    <property type="entry name" value="G_PATCH"/>
    <property type="match status" value="1"/>
</dbReference>
<feature type="region of interest" description="Disordered" evidence="3">
    <location>
        <begin position="275"/>
        <end position="396"/>
    </location>
</feature>
<proteinExistence type="predicted"/>
<sequence length="396" mass="44268">MSEEKKKISFGFSKLVKKPNVIPAAPKPAETVEFIKCVEDNNIQVLNEVIKEEENELVIPMKPSSRSSDSKPKVTDSTNNTVPDSTKPESLDELAAKELVAEANRIEKEEEEASTFAVPLVSNPPTGEKESTLEDYESIPIEKYGLAMLRGMGWEPGKGIGKNAKIAPPVSQVLRPKGMGLGADKAVKGTKVVDSESKELKLCNGSCVRILSGSNKDSYGKVEGFIEESGRVIVKLARGGNTVIVGEFTVSVVTPEEYFKNSKVLNIAKYEEYKSNEKANEDSDEVPDRNSSSQYRSSKSSKSHRENGSSQSDNRYGSRNDRHSSRDDRHSSRDDRHSSRDERHSSRDDSERSSDRSSSRKDHESKRNSDYRSDRDSHHHRSSSKKHKRDRSPRRH</sequence>
<evidence type="ECO:0000256" key="2">
    <source>
        <dbReference type="ARBA" id="ARBA00023242"/>
    </source>
</evidence>
<dbReference type="InterPro" id="IPR045166">
    <property type="entry name" value="Spp2-like"/>
</dbReference>
<comment type="subcellular location">
    <subcellularLocation>
        <location evidence="1">Nucleus</location>
    </subcellularLocation>
</comment>
<accession>A0A9P0AIV5</accession>
<feature type="compositionally biased region" description="Basic and acidic residues" evidence="3">
    <location>
        <begin position="316"/>
        <end position="377"/>
    </location>
</feature>
<evidence type="ECO:0000259" key="4">
    <source>
        <dbReference type="PROSITE" id="PS50174"/>
    </source>
</evidence>
<evidence type="ECO:0000256" key="3">
    <source>
        <dbReference type="SAM" id="MobiDB-lite"/>
    </source>
</evidence>
<dbReference type="PANTHER" id="PTHR15818">
    <property type="entry name" value="G PATCH AND KOW-CONTAINING"/>
    <property type="match status" value="1"/>
</dbReference>
<gene>
    <name evidence="5" type="ORF">BEMITA_LOCUS10771</name>
</gene>
<organism evidence="5 6">
    <name type="scientific">Bemisia tabaci</name>
    <name type="common">Sweetpotato whitefly</name>
    <name type="synonym">Aleurodes tabaci</name>
    <dbReference type="NCBI Taxonomy" id="7038"/>
    <lineage>
        <taxon>Eukaryota</taxon>
        <taxon>Metazoa</taxon>
        <taxon>Ecdysozoa</taxon>
        <taxon>Arthropoda</taxon>
        <taxon>Hexapoda</taxon>
        <taxon>Insecta</taxon>
        <taxon>Pterygota</taxon>
        <taxon>Neoptera</taxon>
        <taxon>Paraneoptera</taxon>
        <taxon>Hemiptera</taxon>
        <taxon>Sternorrhyncha</taxon>
        <taxon>Aleyrodoidea</taxon>
        <taxon>Aleyrodidae</taxon>
        <taxon>Aleyrodinae</taxon>
        <taxon>Bemisia</taxon>
    </lineage>
</organism>